<dbReference type="RefSeq" id="WP_160972435.1">
    <property type="nucleotide sequence ID" value="NZ_WWEN01000002.1"/>
</dbReference>
<sequence>MTERDLDNLDVFFDAARRQAADPSPDLMQRVLDNALAEQQRLAAQAAPQARPQRAARGLLRQLLSAIGGWPAVAGLATASVTGLWIGVNPPAAVSTTAEAYLNSGADTYLVDLMPGFQFDDMAEG</sequence>
<evidence type="ECO:0000313" key="1">
    <source>
        <dbReference type="EMBL" id="MYM54763.1"/>
    </source>
</evidence>
<protein>
    <recommendedName>
        <fullName evidence="3">Dihydroorotate dehydrogenase</fullName>
    </recommendedName>
</protein>
<dbReference type="EMBL" id="WWEN01000002">
    <property type="protein sequence ID" value="MYM54763.1"/>
    <property type="molecule type" value="Genomic_DNA"/>
</dbReference>
<evidence type="ECO:0000313" key="2">
    <source>
        <dbReference type="Proteomes" id="UP000479043"/>
    </source>
</evidence>
<organism evidence="1 2">
    <name type="scientific">Thalassovita mangrovi</name>
    <dbReference type="NCBI Taxonomy" id="2692236"/>
    <lineage>
        <taxon>Bacteria</taxon>
        <taxon>Pseudomonadati</taxon>
        <taxon>Pseudomonadota</taxon>
        <taxon>Alphaproteobacteria</taxon>
        <taxon>Rhodobacterales</taxon>
        <taxon>Roseobacteraceae</taxon>
        <taxon>Thalassovita</taxon>
    </lineage>
</organism>
<evidence type="ECO:0008006" key="3">
    <source>
        <dbReference type="Google" id="ProtNLM"/>
    </source>
</evidence>
<name>A0A6L8LGC8_9RHOB</name>
<reference evidence="1 2" key="1">
    <citation type="submission" date="2020-01" db="EMBL/GenBank/DDBJ databases">
        <authorList>
            <person name="Chen S."/>
        </authorList>
    </citation>
    <scope>NUCLEOTIDE SEQUENCE [LARGE SCALE GENOMIC DNA]</scope>
    <source>
        <strain evidence="1 2">GS-10</strain>
    </source>
</reference>
<proteinExistence type="predicted"/>
<accession>A0A6L8LGC8</accession>
<dbReference type="AlphaFoldDB" id="A0A6L8LGC8"/>
<dbReference type="Proteomes" id="UP000479043">
    <property type="component" value="Unassembled WGS sequence"/>
</dbReference>
<comment type="caution">
    <text evidence="1">The sequence shown here is derived from an EMBL/GenBank/DDBJ whole genome shotgun (WGS) entry which is preliminary data.</text>
</comment>
<keyword evidence="2" id="KW-1185">Reference proteome</keyword>
<gene>
    <name evidence="1" type="ORF">GR167_05570</name>
</gene>